<feature type="domain" description="Aldos-2-ulose dehydratase/isomerase (AUDH) Cupin" evidence="1">
    <location>
        <begin position="474"/>
        <end position="802"/>
    </location>
</feature>
<dbReference type="InterPro" id="IPR054583">
    <property type="entry name" value="Beta-prop_AUDH"/>
</dbReference>
<dbReference type="Pfam" id="PF18637">
    <property type="entry name" value="AUDH_Cupin"/>
    <property type="match status" value="1"/>
</dbReference>
<proteinExistence type="predicted"/>
<dbReference type="Proteomes" id="UP001437256">
    <property type="component" value="Unassembled WGS sequence"/>
</dbReference>
<protein>
    <recommendedName>
        <fullName evidence="5">Aldos-2-ulose dehydratase/isomerase (AUDH) Cupin domain-containing protein</fullName>
    </recommendedName>
</protein>
<organism evidence="3 4">
    <name type="scientific">Marasmius tenuissimus</name>
    <dbReference type="NCBI Taxonomy" id="585030"/>
    <lineage>
        <taxon>Eukaryota</taxon>
        <taxon>Fungi</taxon>
        <taxon>Dikarya</taxon>
        <taxon>Basidiomycota</taxon>
        <taxon>Agaricomycotina</taxon>
        <taxon>Agaricomycetes</taxon>
        <taxon>Agaricomycetidae</taxon>
        <taxon>Agaricales</taxon>
        <taxon>Marasmiineae</taxon>
        <taxon>Marasmiaceae</taxon>
        <taxon>Marasmius</taxon>
    </lineage>
</organism>
<evidence type="ECO:0000259" key="2">
    <source>
        <dbReference type="Pfam" id="PF22301"/>
    </source>
</evidence>
<accession>A0ABR3ABX0</accession>
<evidence type="ECO:0008006" key="5">
    <source>
        <dbReference type="Google" id="ProtNLM"/>
    </source>
</evidence>
<name>A0ABR3ABX0_9AGAR</name>
<keyword evidence="4" id="KW-1185">Reference proteome</keyword>
<sequence>MCCNCFSLADPANTSKADHVDESLVATPLPDGYWIEAFHFNRDDKVPDIVAYGLGFAGKPASIKLFINPLNAESTTKGWNVSKIARLDFPVAMTVADLTGDGHNDGKLDSSFATAMDPAWVISGVLTRKTAQAVESSGCEIQVIDLPSQSVNTGNRRQSVILLACTECKACIVYSFSRPNSEDGPAGHFTTSEHVQVMGFPVIPKSNDLTSPAPVLVFTAVYGQDHSQGPESWEKEVAFDSQFRLIHDVRILPKTNGDLDMILVSGREGIVLLWFDQTEHVWKHNVVGEGIPQSAGNPYWGSGSVDVCRVGDDEVGYIATCEGFHGNLVAVYIKSRSAPKGAEALKDRSHWKRVVVDDFGPLNSESHTGTIHNVKAVQVPGSNTYGSFAIACMGVPVKQVQNQGVYVYTPSNLHEGHFDRLKVTNESAARLAVAGFSNSASEDIASISYYVPNYHTGPDPPSVRINTLGTQSLEIHATRLNNEVLLCIPRPDALPSGQKSTLPFWILAGRKITLVVLRPGDSFKVKGTDAVKVIYGTITYSTKAGQKETRGIAPAAKSTRTTHVNSPITAGDKGAVFIHLEPLINYPQGPFSKMSDVSSVNILLNAPHVEPDPRVVQLPFNKVETLPWAKGCPGCPGCQESWSKFEFYNATGFHVSFNDDSFDNVVHIQAWTLGLGETARFHNHAKKSFCEIHYCLSNGGGNGGMRYFADNDQTFDKKFELTKEHVEKNSTPLVVPNMHEHGPLWKVQEGWEAKPKIRDNDTVDYPWHAWLASRFGEWELPMEKPLPDNEQKFDVWMAFEFPSTAFQY</sequence>
<dbReference type="Gene3D" id="2.60.120.990">
    <property type="match status" value="1"/>
</dbReference>
<dbReference type="EMBL" id="JBBXMP010000004">
    <property type="protein sequence ID" value="KAL0071063.1"/>
    <property type="molecule type" value="Genomic_DNA"/>
</dbReference>
<evidence type="ECO:0000259" key="1">
    <source>
        <dbReference type="Pfam" id="PF18637"/>
    </source>
</evidence>
<gene>
    <name evidence="3" type="ORF">AAF712_001621</name>
</gene>
<dbReference type="Pfam" id="PF22301">
    <property type="entry name" value="AUDH_beta_propeller"/>
    <property type="match status" value="1"/>
</dbReference>
<dbReference type="InterPro" id="IPR040887">
    <property type="entry name" value="AUDH_Cupin"/>
</dbReference>
<evidence type="ECO:0000313" key="4">
    <source>
        <dbReference type="Proteomes" id="UP001437256"/>
    </source>
</evidence>
<evidence type="ECO:0000313" key="3">
    <source>
        <dbReference type="EMBL" id="KAL0071063.1"/>
    </source>
</evidence>
<comment type="caution">
    <text evidence="3">The sequence shown here is derived from an EMBL/GenBank/DDBJ whole genome shotgun (WGS) entry which is preliminary data.</text>
</comment>
<feature type="domain" description="Aldos-2-ulose dehydratase beta-propeller" evidence="2">
    <location>
        <begin position="186"/>
        <end position="334"/>
    </location>
</feature>
<reference evidence="3 4" key="1">
    <citation type="submission" date="2024-05" db="EMBL/GenBank/DDBJ databases">
        <title>A draft genome resource for the thread blight pathogen Marasmius tenuissimus strain MS-2.</title>
        <authorList>
            <person name="Yulfo-Soto G.E."/>
            <person name="Baruah I.K."/>
            <person name="Amoako-Attah I."/>
            <person name="Bukari Y."/>
            <person name="Meinhardt L.W."/>
            <person name="Bailey B.A."/>
            <person name="Cohen S.P."/>
        </authorList>
    </citation>
    <scope>NUCLEOTIDE SEQUENCE [LARGE SCALE GENOMIC DNA]</scope>
    <source>
        <strain evidence="3 4">MS-2</strain>
    </source>
</reference>